<dbReference type="PANTHER" id="PTHR10582:SF2">
    <property type="entry name" value="INACTIVE"/>
    <property type="match status" value="1"/>
</dbReference>
<feature type="transmembrane region" description="Helical" evidence="3">
    <location>
        <begin position="9"/>
        <end position="28"/>
    </location>
</feature>
<dbReference type="InterPro" id="IPR024862">
    <property type="entry name" value="TRPV"/>
</dbReference>
<dbReference type="AlphaFoldDB" id="A0A814UJZ6"/>
<feature type="region of interest" description="Disordered" evidence="2">
    <location>
        <begin position="136"/>
        <end position="171"/>
    </location>
</feature>
<dbReference type="OrthoDB" id="533508at2759"/>
<dbReference type="Proteomes" id="UP000663829">
    <property type="component" value="Unassembled WGS sequence"/>
</dbReference>
<reference evidence="4" key="1">
    <citation type="submission" date="2021-02" db="EMBL/GenBank/DDBJ databases">
        <authorList>
            <person name="Nowell W R."/>
        </authorList>
    </citation>
    <scope>NUCLEOTIDE SEQUENCE</scope>
</reference>
<evidence type="ECO:0000256" key="2">
    <source>
        <dbReference type="SAM" id="MobiDB-lite"/>
    </source>
</evidence>
<evidence type="ECO:0000256" key="3">
    <source>
        <dbReference type="SAM" id="Phobius"/>
    </source>
</evidence>
<sequence>MLNLHIQSAVLALASIIGWGYIGFLQSVKLSFLGMLGDFDIDYFAETTFQYLSVSLLIIYVVVVTVLLLNLLIAMMGDTYGRLIGNATQIWCLERARIVYAIENEMSTEERNLNRYWTIVDGERYFQVEEVNDKHFRNSDEPNKDIDPTTEQNQDELIFGPTFSHTSTTKS</sequence>
<dbReference type="EMBL" id="CAJNOQ010007767">
    <property type="protein sequence ID" value="CAF1178130.1"/>
    <property type="molecule type" value="Genomic_DNA"/>
</dbReference>
<dbReference type="GO" id="GO:0005886">
    <property type="term" value="C:plasma membrane"/>
    <property type="evidence" value="ECO:0007669"/>
    <property type="project" value="TreeGrafter"/>
</dbReference>
<keyword evidence="3" id="KW-0812">Transmembrane</keyword>
<dbReference type="Proteomes" id="UP000681722">
    <property type="component" value="Unassembled WGS sequence"/>
</dbReference>
<evidence type="ECO:0000313" key="6">
    <source>
        <dbReference type="Proteomes" id="UP000663829"/>
    </source>
</evidence>
<feature type="transmembrane region" description="Helical" evidence="3">
    <location>
        <begin position="48"/>
        <end position="73"/>
    </location>
</feature>
<feature type="compositionally biased region" description="Basic and acidic residues" evidence="2">
    <location>
        <begin position="136"/>
        <end position="147"/>
    </location>
</feature>
<evidence type="ECO:0000313" key="4">
    <source>
        <dbReference type="EMBL" id="CAF1178130.1"/>
    </source>
</evidence>
<organism evidence="4 6">
    <name type="scientific">Didymodactylos carnosus</name>
    <dbReference type="NCBI Taxonomy" id="1234261"/>
    <lineage>
        <taxon>Eukaryota</taxon>
        <taxon>Metazoa</taxon>
        <taxon>Spiralia</taxon>
        <taxon>Gnathifera</taxon>
        <taxon>Rotifera</taxon>
        <taxon>Eurotatoria</taxon>
        <taxon>Bdelloidea</taxon>
        <taxon>Philodinida</taxon>
        <taxon>Philodinidae</taxon>
        <taxon>Didymodactylos</taxon>
    </lineage>
</organism>
<evidence type="ECO:0008006" key="7">
    <source>
        <dbReference type="Google" id="ProtNLM"/>
    </source>
</evidence>
<dbReference type="PANTHER" id="PTHR10582">
    <property type="entry name" value="TRANSIENT RECEPTOR POTENTIAL ION CHANNEL PROTEIN"/>
    <property type="match status" value="1"/>
</dbReference>
<evidence type="ECO:0000256" key="1">
    <source>
        <dbReference type="ARBA" id="ARBA00022737"/>
    </source>
</evidence>
<keyword evidence="6" id="KW-1185">Reference proteome</keyword>
<dbReference type="GO" id="GO:0098703">
    <property type="term" value="P:calcium ion import across plasma membrane"/>
    <property type="evidence" value="ECO:0007669"/>
    <property type="project" value="TreeGrafter"/>
</dbReference>
<keyword evidence="3" id="KW-1133">Transmembrane helix</keyword>
<dbReference type="EMBL" id="CAJOBC010007768">
    <property type="protein sequence ID" value="CAF3942338.1"/>
    <property type="molecule type" value="Genomic_DNA"/>
</dbReference>
<dbReference type="GO" id="GO:0005216">
    <property type="term" value="F:monoatomic ion channel activity"/>
    <property type="evidence" value="ECO:0007669"/>
    <property type="project" value="InterPro"/>
</dbReference>
<keyword evidence="1" id="KW-0677">Repeat</keyword>
<gene>
    <name evidence="4" type="ORF">GPM918_LOCUS22551</name>
    <name evidence="5" type="ORF">SRO942_LOCUS22552</name>
</gene>
<name>A0A814UJZ6_9BILA</name>
<proteinExistence type="predicted"/>
<protein>
    <recommendedName>
        <fullName evidence="7">Ion transport domain-containing protein</fullName>
    </recommendedName>
</protein>
<comment type="caution">
    <text evidence="4">The sequence shown here is derived from an EMBL/GenBank/DDBJ whole genome shotgun (WGS) entry which is preliminary data.</text>
</comment>
<accession>A0A814UJZ6</accession>
<evidence type="ECO:0000313" key="5">
    <source>
        <dbReference type="EMBL" id="CAF3942338.1"/>
    </source>
</evidence>
<keyword evidence="3" id="KW-0472">Membrane</keyword>